<evidence type="ECO:0000256" key="3">
    <source>
        <dbReference type="ARBA" id="ARBA00023163"/>
    </source>
</evidence>
<dbReference type="GO" id="GO:0043565">
    <property type="term" value="F:sequence-specific DNA binding"/>
    <property type="evidence" value="ECO:0007669"/>
    <property type="project" value="InterPro"/>
</dbReference>
<dbReference type="Proteomes" id="UP000330809">
    <property type="component" value="Unassembled WGS sequence"/>
</dbReference>
<dbReference type="Pfam" id="PF12680">
    <property type="entry name" value="SnoaL_2"/>
    <property type="match status" value="1"/>
</dbReference>
<evidence type="ECO:0000256" key="1">
    <source>
        <dbReference type="ARBA" id="ARBA00023015"/>
    </source>
</evidence>
<keyword evidence="3" id="KW-0804">Transcription</keyword>
<name>A0A449IMB3_PSEFR</name>
<dbReference type="GO" id="GO:0003700">
    <property type="term" value="F:DNA-binding transcription factor activity"/>
    <property type="evidence" value="ECO:0007669"/>
    <property type="project" value="InterPro"/>
</dbReference>
<feature type="domain" description="HTH araC/xylS-type" evidence="4">
    <location>
        <begin position="165"/>
        <end position="276"/>
    </location>
</feature>
<dbReference type="AlphaFoldDB" id="A0A449IMB3"/>
<dbReference type="SMART" id="SM00342">
    <property type="entry name" value="HTH_ARAC"/>
    <property type="match status" value="1"/>
</dbReference>
<accession>A0A449IMB3</accession>
<dbReference type="SUPFAM" id="SSF54427">
    <property type="entry name" value="NTF2-like"/>
    <property type="match status" value="1"/>
</dbReference>
<dbReference type="PROSITE" id="PS01124">
    <property type="entry name" value="HTH_ARAC_FAMILY_2"/>
    <property type="match status" value="1"/>
</dbReference>
<dbReference type="PANTHER" id="PTHR43280:SF27">
    <property type="entry name" value="TRANSCRIPTIONAL REGULATOR MTLR"/>
    <property type="match status" value="1"/>
</dbReference>
<dbReference type="InterPro" id="IPR037401">
    <property type="entry name" value="SnoaL-like"/>
</dbReference>
<proteinExistence type="predicted"/>
<dbReference type="Pfam" id="PF12833">
    <property type="entry name" value="HTH_18"/>
    <property type="match status" value="1"/>
</dbReference>
<dbReference type="PROSITE" id="PS00041">
    <property type="entry name" value="HTH_ARAC_FAMILY_1"/>
    <property type="match status" value="1"/>
</dbReference>
<dbReference type="InterPro" id="IPR018062">
    <property type="entry name" value="HTH_AraC-typ_CS"/>
</dbReference>
<protein>
    <submittedName>
        <fullName evidence="5">AraC family transcriptional regulator</fullName>
    </submittedName>
</protein>
<dbReference type="Gene3D" id="1.10.10.60">
    <property type="entry name" value="Homeodomain-like"/>
    <property type="match status" value="2"/>
</dbReference>
<dbReference type="Gene3D" id="3.10.450.50">
    <property type="match status" value="1"/>
</dbReference>
<evidence type="ECO:0000256" key="2">
    <source>
        <dbReference type="ARBA" id="ARBA00023125"/>
    </source>
</evidence>
<sequence>MGKLGTLCFFTFEPPMPAPDDGPENTRATGETVMRYHLCWKHRDLDGVMALYHPDVTYNDFFQNRVMVFNELREYVQSSMPREPDEALEHSDRIRLDGNTAFIQYRMTLRGSQGLVSFRASEAITVRDGLIWRVNEYASLVHESAVNPARQGSTRPAVSRLGLSARQLGFMARDLQTYFERQQPWLDPELDLQQVAKACGYTRNQLSYLFNQVLGQSFYRYLNHARLRHVLAAMDAVETSVKVDEMAFAAGFNSISAFYSCFRQHTGQSPKAYAKQISLRARTQDAP</sequence>
<keyword evidence="1" id="KW-0805">Transcription regulation</keyword>
<dbReference type="PANTHER" id="PTHR43280">
    <property type="entry name" value="ARAC-FAMILY TRANSCRIPTIONAL REGULATOR"/>
    <property type="match status" value="1"/>
</dbReference>
<dbReference type="GO" id="GO:0009893">
    <property type="term" value="P:positive regulation of metabolic process"/>
    <property type="evidence" value="ECO:0007669"/>
    <property type="project" value="UniProtKB-ARBA"/>
</dbReference>
<evidence type="ECO:0000313" key="6">
    <source>
        <dbReference type="Proteomes" id="UP000330809"/>
    </source>
</evidence>
<dbReference type="EMBL" id="CAACYJ010000035">
    <property type="protein sequence ID" value="VFB20560.1"/>
    <property type="molecule type" value="Genomic_DNA"/>
</dbReference>
<evidence type="ECO:0000313" key="5">
    <source>
        <dbReference type="EMBL" id="VFB20560.1"/>
    </source>
</evidence>
<dbReference type="InterPro" id="IPR032710">
    <property type="entry name" value="NTF2-like_dom_sf"/>
</dbReference>
<gene>
    <name evidence="5" type="primary">melR</name>
    <name evidence="5" type="ORF">NCTC10754_03179</name>
</gene>
<keyword evidence="2" id="KW-0238">DNA-binding</keyword>
<dbReference type="SUPFAM" id="SSF46689">
    <property type="entry name" value="Homeodomain-like"/>
    <property type="match status" value="1"/>
</dbReference>
<organism evidence="5 6">
    <name type="scientific">Pseudomonas fragi</name>
    <dbReference type="NCBI Taxonomy" id="296"/>
    <lineage>
        <taxon>Bacteria</taxon>
        <taxon>Pseudomonadati</taxon>
        <taxon>Pseudomonadota</taxon>
        <taxon>Gammaproteobacteria</taxon>
        <taxon>Pseudomonadales</taxon>
        <taxon>Pseudomonadaceae</taxon>
        <taxon>Pseudomonas</taxon>
    </lineage>
</organism>
<dbReference type="InterPro" id="IPR018060">
    <property type="entry name" value="HTH_AraC"/>
</dbReference>
<dbReference type="InterPro" id="IPR009057">
    <property type="entry name" value="Homeodomain-like_sf"/>
</dbReference>
<reference evidence="5 6" key="1">
    <citation type="submission" date="2019-02" db="EMBL/GenBank/DDBJ databases">
        <authorList>
            <consortium name="Pathogen Informatics"/>
        </authorList>
    </citation>
    <scope>NUCLEOTIDE SEQUENCE [LARGE SCALE GENOMIC DNA]</scope>
    <source>
        <strain evidence="5 6">3012STDY7103891</strain>
    </source>
</reference>
<evidence type="ECO:0000259" key="4">
    <source>
        <dbReference type="PROSITE" id="PS01124"/>
    </source>
</evidence>